<keyword evidence="2" id="KW-1185">Reference proteome</keyword>
<evidence type="ECO:0000313" key="1">
    <source>
        <dbReference type="EMBL" id="GAA0240461.1"/>
    </source>
</evidence>
<dbReference type="Proteomes" id="UP001500657">
    <property type="component" value="Unassembled WGS sequence"/>
</dbReference>
<dbReference type="EMBL" id="BAAAFO010000001">
    <property type="protein sequence ID" value="GAA0240461.1"/>
    <property type="molecule type" value="Genomic_DNA"/>
</dbReference>
<proteinExistence type="predicted"/>
<comment type="caution">
    <text evidence="1">The sequence shown here is derived from an EMBL/GenBank/DDBJ whole genome shotgun (WGS) entry which is preliminary data.</text>
</comment>
<gene>
    <name evidence="1" type="ORF">GCM10009126_02610</name>
</gene>
<dbReference type="RefSeq" id="WP_343879401.1">
    <property type="nucleotide sequence ID" value="NZ_BAAAFO010000001.1"/>
</dbReference>
<sequence length="217" mass="23216">MPNLPSRTTPGDAMRVHGSVLPEEGRGVRACRMTCLLALLLACAAGPMPVQAMPSPPPASPAVSLEYAVKATYLYKLAPFVNWPAQEFATPDAPFRICVVGDDPFGDFLENAVAGRRFGNHPFEVRRLDTLTPDANCQIAFLGHVPSQGVAQALEAVKGRSVLTVLDSNVPDRGGIIQFVIAQGRVRFEIDTAAAARNHLTISSKLLNLALVVRPPP</sequence>
<accession>A0ABN0U6M9</accession>
<evidence type="ECO:0008006" key="3">
    <source>
        <dbReference type="Google" id="ProtNLM"/>
    </source>
</evidence>
<dbReference type="Pfam" id="PF13689">
    <property type="entry name" value="DUF4154"/>
    <property type="match status" value="1"/>
</dbReference>
<organism evidence="1 2">
    <name type="scientific">Rhodanobacter caeni</name>
    <dbReference type="NCBI Taxonomy" id="657654"/>
    <lineage>
        <taxon>Bacteria</taxon>
        <taxon>Pseudomonadati</taxon>
        <taxon>Pseudomonadota</taxon>
        <taxon>Gammaproteobacteria</taxon>
        <taxon>Lysobacterales</taxon>
        <taxon>Rhodanobacteraceae</taxon>
        <taxon>Rhodanobacter</taxon>
    </lineage>
</organism>
<name>A0ABN0U6M9_9GAMM</name>
<dbReference type="InterPro" id="IPR025293">
    <property type="entry name" value="YfiR/HmsC-like"/>
</dbReference>
<evidence type="ECO:0000313" key="2">
    <source>
        <dbReference type="Proteomes" id="UP001500657"/>
    </source>
</evidence>
<reference evidence="1 2" key="1">
    <citation type="journal article" date="2019" name="Int. J. Syst. Evol. Microbiol.">
        <title>The Global Catalogue of Microorganisms (GCM) 10K type strain sequencing project: providing services to taxonomists for standard genome sequencing and annotation.</title>
        <authorList>
            <consortium name="The Broad Institute Genomics Platform"/>
            <consortium name="The Broad Institute Genome Sequencing Center for Infectious Disease"/>
            <person name="Wu L."/>
            <person name="Ma J."/>
        </authorList>
    </citation>
    <scope>NUCLEOTIDE SEQUENCE [LARGE SCALE GENOMIC DNA]</scope>
    <source>
        <strain evidence="1 2">JCM 16242</strain>
    </source>
</reference>
<protein>
    <recommendedName>
        <fullName evidence="3">YfiR family protein</fullName>
    </recommendedName>
</protein>